<evidence type="ECO:0000313" key="1">
    <source>
        <dbReference type="EMBL" id="KZE37439.1"/>
    </source>
</evidence>
<accession>A0A165GS19</accession>
<sequence>MTKPKLSLMEAYMVESLRSKGISNEELFALVEQEDAEGLKEIEPRFDYGELVEAARKDLEAFRSALFDGYEVKFVTFNGLKNLLRMRFGKEVERDYAVTEAGIKDLRLPPHELEQLNDMLSSNWLITSDGSGAVMVELNMPAAAKSSTGE</sequence>
<proteinExistence type="predicted"/>
<dbReference type="Proteomes" id="UP000076490">
    <property type="component" value="Unassembled WGS sequence"/>
</dbReference>
<protein>
    <submittedName>
        <fullName evidence="1">Uncharacterized protein</fullName>
    </submittedName>
</protein>
<name>A0A165GS19_9BACL</name>
<dbReference type="OrthoDB" id="2648027at2"/>
<dbReference type="EMBL" id="LQNT01000011">
    <property type="protein sequence ID" value="KZE37439.1"/>
    <property type="molecule type" value="Genomic_DNA"/>
</dbReference>
<dbReference type="RefSeq" id="WP_063182687.1">
    <property type="nucleotide sequence ID" value="NZ_LQNT01000011.1"/>
</dbReference>
<reference evidence="1 2" key="1">
    <citation type="submission" date="2016-01" db="EMBL/GenBank/DDBJ databases">
        <title>Whole genome sequencing of Bhargavaea cecembensis T14.</title>
        <authorList>
            <person name="Hong K.W."/>
        </authorList>
    </citation>
    <scope>NUCLEOTIDE SEQUENCE [LARGE SCALE GENOMIC DNA]</scope>
    <source>
        <strain evidence="1 2">T14</strain>
    </source>
</reference>
<gene>
    <name evidence="1" type="ORF">AV656_12785</name>
</gene>
<dbReference type="AlphaFoldDB" id="A0A165GS19"/>
<organism evidence="1 2">
    <name type="scientific">Bhargavaea cecembensis</name>
    <dbReference type="NCBI Taxonomy" id="394098"/>
    <lineage>
        <taxon>Bacteria</taxon>
        <taxon>Bacillati</taxon>
        <taxon>Bacillota</taxon>
        <taxon>Bacilli</taxon>
        <taxon>Bacillales</taxon>
        <taxon>Caryophanaceae</taxon>
        <taxon>Bhargavaea</taxon>
    </lineage>
</organism>
<comment type="caution">
    <text evidence="1">The sequence shown here is derived from an EMBL/GenBank/DDBJ whole genome shotgun (WGS) entry which is preliminary data.</text>
</comment>
<evidence type="ECO:0000313" key="2">
    <source>
        <dbReference type="Proteomes" id="UP000076490"/>
    </source>
</evidence>